<organism evidence="1 2">
    <name type="scientific">Pandoraea pulmonicola</name>
    <dbReference type="NCBI Taxonomy" id="93221"/>
    <lineage>
        <taxon>Bacteria</taxon>
        <taxon>Pseudomonadati</taxon>
        <taxon>Pseudomonadota</taxon>
        <taxon>Betaproteobacteria</taxon>
        <taxon>Burkholderiales</taxon>
        <taxon>Burkholderiaceae</taxon>
        <taxon>Pandoraea</taxon>
    </lineage>
</organism>
<protein>
    <submittedName>
        <fullName evidence="1">Uncharacterized protein</fullName>
    </submittedName>
</protein>
<dbReference type="Proteomes" id="UP000254589">
    <property type="component" value="Unassembled WGS sequence"/>
</dbReference>
<gene>
    <name evidence="1" type="ORF">NCTC13159_00854</name>
</gene>
<accession>A0AAJ5CZC5</accession>
<dbReference type="EMBL" id="UGSJ01000001">
    <property type="protein sequence ID" value="SUA89390.1"/>
    <property type="molecule type" value="Genomic_DNA"/>
</dbReference>
<proteinExistence type="predicted"/>
<comment type="caution">
    <text evidence="1">The sequence shown here is derived from an EMBL/GenBank/DDBJ whole genome shotgun (WGS) entry which is preliminary data.</text>
</comment>
<evidence type="ECO:0000313" key="1">
    <source>
        <dbReference type="EMBL" id="SUA89390.1"/>
    </source>
</evidence>
<dbReference type="AlphaFoldDB" id="A0AAJ5CZC5"/>
<reference evidence="1 2" key="1">
    <citation type="submission" date="2018-06" db="EMBL/GenBank/DDBJ databases">
        <authorList>
            <consortium name="Pathogen Informatics"/>
            <person name="Doyle S."/>
        </authorList>
    </citation>
    <scope>NUCLEOTIDE SEQUENCE [LARGE SCALE GENOMIC DNA]</scope>
    <source>
        <strain evidence="1 2">NCTC13159</strain>
    </source>
</reference>
<name>A0AAJ5CZC5_PANPU</name>
<evidence type="ECO:0000313" key="2">
    <source>
        <dbReference type="Proteomes" id="UP000254589"/>
    </source>
</evidence>
<sequence length="56" mass="6281">MDDDSSRMWPVGIVRVTCGFPAGNPMPFLCSFVITDRAPRGAAGYARAFFRRDELR</sequence>